<reference evidence="1" key="1">
    <citation type="submission" date="2022-08" db="EMBL/GenBank/DDBJ databases">
        <title>Genome Sequence of Fusarium decemcellulare.</title>
        <authorList>
            <person name="Buettner E."/>
        </authorList>
    </citation>
    <scope>NUCLEOTIDE SEQUENCE</scope>
    <source>
        <strain evidence="1">Babe19</strain>
    </source>
</reference>
<comment type="caution">
    <text evidence="1">The sequence shown here is derived from an EMBL/GenBank/DDBJ whole genome shotgun (WGS) entry which is preliminary data.</text>
</comment>
<evidence type="ECO:0000313" key="1">
    <source>
        <dbReference type="EMBL" id="KAJ3525937.1"/>
    </source>
</evidence>
<organism evidence="1 2">
    <name type="scientific">Fusarium decemcellulare</name>
    <dbReference type="NCBI Taxonomy" id="57161"/>
    <lineage>
        <taxon>Eukaryota</taxon>
        <taxon>Fungi</taxon>
        <taxon>Dikarya</taxon>
        <taxon>Ascomycota</taxon>
        <taxon>Pezizomycotina</taxon>
        <taxon>Sordariomycetes</taxon>
        <taxon>Hypocreomycetidae</taxon>
        <taxon>Hypocreales</taxon>
        <taxon>Nectriaceae</taxon>
        <taxon>Fusarium</taxon>
        <taxon>Fusarium decemcellulare species complex</taxon>
    </lineage>
</organism>
<name>A0ACC1RU66_9HYPO</name>
<dbReference type="EMBL" id="JANRMS010001825">
    <property type="protein sequence ID" value="KAJ3525937.1"/>
    <property type="molecule type" value="Genomic_DNA"/>
</dbReference>
<gene>
    <name evidence="1" type="ORF">NM208_g11424</name>
</gene>
<dbReference type="Proteomes" id="UP001148629">
    <property type="component" value="Unassembled WGS sequence"/>
</dbReference>
<keyword evidence="2" id="KW-1185">Reference proteome</keyword>
<sequence>MTSLVPPPQFTNLCSECKALELDEKTLLNPDSDTSGAEWEVNINWELYDQWPDMPRVHKRRRQGCDNCDLLFSIVSSWALYQEMEISGQELRITLHYVIRPGKSNSYSLDYLRFKFRPVESEQEVHVDCPIASATTHPEKSLLDFAKPPTHLDDDRLEWMRNKIDSCIEHDISTSEFHPPPGTDLPPYLALTYCWGPAPYANMQLKTTQENISDHLRDIPAERLPEVVKDAIRVARALSIPYLWVDTLCILQDVASDWDYQCTQMDNIYGNAYITIGAAASRNCTEGFIDRKDRVIVPFRFQDESATPVPFAIYRPSYRTTSAEDLVPTTWVNRGWTF</sequence>
<proteinExistence type="predicted"/>
<protein>
    <submittedName>
        <fullName evidence="1">Uncharacterized protein</fullName>
    </submittedName>
</protein>
<accession>A0ACC1RU66</accession>
<evidence type="ECO:0000313" key="2">
    <source>
        <dbReference type="Proteomes" id="UP001148629"/>
    </source>
</evidence>